<dbReference type="EMBL" id="LR593887">
    <property type="protein sequence ID" value="VTS04876.1"/>
    <property type="molecule type" value="Genomic_DNA"/>
</dbReference>
<dbReference type="PANTHER" id="PTHR47515">
    <property type="entry name" value="LOW CALCIUM RESPONSE LOCUS PROTEIN T"/>
    <property type="match status" value="1"/>
</dbReference>
<name>A0A6C2YQT0_9BACT</name>
<dbReference type="KEGG" id="tim:GMBLW1_02060"/>
<organism evidence="1">
    <name type="scientific">Tuwongella immobilis</name>
    <dbReference type="NCBI Taxonomy" id="692036"/>
    <lineage>
        <taxon>Bacteria</taxon>
        <taxon>Pseudomonadati</taxon>
        <taxon>Planctomycetota</taxon>
        <taxon>Planctomycetia</taxon>
        <taxon>Gemmatales</taxon>
        <taxon>Gemmataceae</taxon>
        <taxon>Tuwongella</taxon>
    </lineage>
</organism>
<dbReference type="InParanoid" id="A0A6C2YQT0"/>
<evidence type="ECO:0000313" key="1">
    <source>
        <dbReference type="EMBL" id="VIP03754.1"/>
    </source>
</evidence>
<evidence type="ECO:0000313" key="2">
    <source>
        <dbReference type="Proteomes" id="UP000464378"/>
    </source>
</evidence>
<protein>
    <submittedName>
        <fullName evidence="1">Transposase: Marine sediment metagenome DNA, contig: S01H1_S14650</fullName>
    </submittedName>
</protein>
<keyword evidence="2" id="KW-1185">Reference proteome</keyword>
<sequence length="214" mass="24561">MRYRAEGKDHLWCWDLIHDRTASGTSLKVLSVVDEYTRDCLALEVKRSIGSREVIGVPDRRRAKDDEVLIAFLRLLKAEAGDDAVKLLTVKMDDDLSQRDVIRYPEFRDMGEWRIRRLMGRIRDAARAFAEFQDDDAILAAINRLTRTDEWAGGRGKAYFRAGALHFYHSPSPRPRFTPCLAAARPGRASRLHLPCGRCGLRNSNKTYSWAVRR</sequence>
<proteinExistence type="predicted"/>
<gene>
    <name evidence="1" type="ORF">GMBLW1_02060</name>
</gene>
<dbReference type="EMBL" id="LR586016">
    <property type="protein sequence ID" value="VIP03754.1"/>
    <property type="molecule type" value="Genomic_DNA"/>
</dbReference>
<accession>A0A6C2YQT0</accession>
<dbReference type="InterPro" id="IPR012337">
    <property type="entry name" value="RNaseH-like_sf"/>
</dbReference>
<dbReference type="RefSeq" id="WP_232056233.1">
    <property type="nucleotide sequence ID" value="NZ_LR593887.1"/>
</dbReference>
<dbReference type="SUPFAM" id="SSF53098">
    <property type="entry name" value="Ribonuclease H-like"/>
    <property type="match status" value="1"/>
</dbReference>
<dbReference type="PANTHER" id="PTHR47515:SF1">
    <property type="entry name" value="BLR2054 PROTEIN"/>
    <property type="match status" value="1"/>
</dbReference>
<dbReference type="AlphaFoldDB" id="A0A6C2YQT0"/>
<dbReference type="Proteomes" id="UP000464378">
    <property type="component" value="Chromosome"/>
</dbReference>
<reference evidence="1" key="1">
    <citation type="submission" date="2019-04" db="EMBL/GenBank/DDBJ databases">
        <authorList>
            <consortium name="Science for Life Laboratories"/>
        </authorList>
    </citation>
    <scope>NUCLEOTIDE SEQUENCE</scope>
    <source>
        <strain evidence="1">MBLW1</strain>
    </source>
</reference>